<name>A0A3R9NVB4_9BACT</name>
<evidence type="ECO:0000313" key="2">
    <source>
        <dbReference type="Proteomes" id="UP000270291"/>
    </source>
</evidence>
<evidence type="ECO:0000313" key="1">
    <source>
        <dbReference type="EMBL" id="RSK44373.1"/>
    </source>
</evidence>
<keyword evidence="2" id="KW-1185">Reference proteome</keyword>
<comment type="caution">
    <text evidence="1">The sequence shown here is derived from an EMBL/GenBank/DDBJ whole genome shotgun (WGS) entry which is preliminary data.</text>
</comment>
<organism evidence="1 2">
    <name type="scientific">Hymenobacter perfusus</name>
    <dbReference type="NCBI Taxonomy" id="1236770"/>
    <lineage>
        <taxon>Bacteria</taxon>
        <taxon>Pseudomonadati</taxon>
        <taxon>Bacteroidota</taxon>
        <taxon>Cytophagia</taxon>
        <taxon>Cytophagales</taxon>
        <taxon>Hymenobacteraceae</taxon>
        <taxon>Hymenobacter</taxon>
    </lineage>
</organism>
<sequence>MAEVGSEEVARDPEVRALRAHLKRAEQELDILKKALVADPVSTYQHIAQRQAHVSVRQLCQVLHVAPAVYYA</sequence>
<reference evidence="1 2" key="1">
    <citation type="submission" date="2018-12" db="EMBL/GenBank/DDBJ databases">
        <authorList>
            <person name="Feng G."/>
            <person name="Zhu H."/>
        </authorList>
    </citation>
    <scope>NUCLEOTIDE SEQUENCE [LARGE SCALE GENOMIC DNA]</scope>
    <source>
        <strain evidence="1 2">LMG 26000</strain>
    </source>
</reference>
<dbReference type="Proteomes" id="UP000270291">
    <property type="component" value="Unassembled WGS sequence"/>
</dbReference>
<dbReference type="EMBL" id="RWIU01000002">
    <property type="protein sequence ID" value="RSK44373.1"/>
    <property type="molecule type" value="Genomic_DNA"/>
</dbReference>
<proteinExistence type="predicted"/>
<gene>
    <name evidence="1" type="ORF">EI293_07530</name>
</gene>
<protein>
    <submittedName>
        <fullName evidence="1">Uncharacterized protein</fullName>
    </submittedName>
</protein>
<accession>A0A3R9NVB4</accession>
<dbReference type="RefSeq" id="WP_125436533.1">
    <property type="nucleotide sequence ID" value="NZ_RWIU01000002.1"/>
</dbReference>
<dbReference type="AlphaFoldDB" id="A0A3R9NVB4"/>
<dbReference type="OrthoDB" id="9937645at2"/>